<dbReference type="Proteomes" id="UP000608579">
    <property type="component" value="Unassembled WGS sequence"/>
</dbReference>
<name>A0A833ED56_CALS0</name>
<dbReference type="PANTHER" id="PTHR42879">
    <property type="entry name" value="3-OXOACYL-(ACYL-CARRIER-PROTEIN) REDUCTASE"/>
    <property type="match status" value="1"/>
</dbReference>
<dbReference type="SUPFAM" id="SSF51735">
    <property type="entry name" value="NAD(P)-binding Rossmann-fold domains"/>
    <property type="match status" value="1"/>
</dbReference>
<sequence length="254" mass="27986">MGLVEGKVCIVTGASGEIGSATVRELVKEGGIVYAGARRFDKLRRLEEELNNVRGKLFTNPLDVTDEKSISQFIDKVIKDKARVDCLVNIAGYPMDEQIWNKHLHQLREEEITRIFNVDFMGSFRCVTKVLPSMMKQKNGVIINISSNPAIAGHDKGAAYTFAKTALIGLTKHITREYGRYGIRAYSLALGNIKTHPTVRSLTKEEFDKLAGESPMLRWGEPAEVAAVIAFLCSDKASFINGQTIIIDGGAVLV</sequence>
<comment type="caution">
    <text evidence="2">The sequence shown here is derived from an EMBL/GenBank/DDBJ whole genome shotgun (WGS) entry which is preliminary data.</text>
</comment>
<reference evidence="2" key="1">
    <citation type="journal article" date="2020" name="ISME J.">
        <title>Gammaproteobacteria mediating utilization of methyl-, sulfur- and petroleum organic compounds in deep ocean hydrothermal plumes.</title>
        <authorList>
            <person name="Zhou Z."/>
            <person name="Liu Y."/>
            <person name="Pan J."/>
            <person name="Cron B.R."/>
            <person name="Toner B.M."/>
            <person name="Anantharaman K."/>
            <person name="Breier J.A."/>
            <person name="Dick G.J."/>
            <person name="Li M."/>
        </authorList>
    </citation>
    <scope>NUCLEOTIDE SEQUENCE</scope>
    <source>
        <strain evidence="2">SZUA-1515</strain>
    </source>
</reference>
<dbReference type="AlphaFoldDB" id="A0A833ED56"/>
<dbReference type="InterPro" id="IPR002347">
    <property type="entry name" value="SDR_fam"/>
</dbReference>
<evidence type="ECO:0000313" key="2">
    <source>
        <dbReference type="EMBL" id="HIQ30485.1"/>
    </source>
</evidence>
<accession>A0A833ED56</accession>
<organism evidence="2 3">
    <name type="scientific">Caldiarchaeum subterraneum</name>
    <dbReference type="NCBI Taxonomy" id="311458"/>
    <lineage>
        <taxon>Archaea</taxon>
        <taxon>Nitrososphaerota</taxon>
        <taxon>Candidatus Caldarchaeales</taxon>
        <taxon>Candidatus Caldarchaeaceae</taxon>
        <taxon>Candidatus Caldarchaeum</taxon>
    </lineage>
</organism>
<dbReference type="PRINTS" id="PR00081">
    <property type="entry name" value="GDHRDH"/>
</dbReference>
<dbReference type="Gene3D" id="3.40.50.720">
    <property type="entry name" value="NAD(P)-binding Rossmann-like Domain"/>
    <property type="match status" value="1"/>
</dbReference>
<dbReference type="PRINTS" id="PR00080">
    <property type="entry name" value="SDRFAMILY"/>
</dbReference>
<dbReference type="InterPro" id="IPR050259">
    <property type="entry name" value="SDR"/>
</dbReference>
<dbReference type="Pfam" id="PF13561">
    <property type="entry name" value="adh_short_C2"/>
    <property type="match status" value="1"/>
</dbReference>
<evidence type="ECO:0000313" key="3">
    <source>
        <dbReference type="Proteomes" id="UP000608579"/>
    </source>
</evidence>
<evidence type="ECO:0000256" key="1">
    <source>
        <dbReference type="ARBA" id="ARBA00006484"/>
    </source>
</evidence>
<gene>
    <name evidence="2" type="ORF">EYH45_08000</name>
</gene>
<dbReference type="CDD" id="cd05233">
    <property type="entry name" value="SDR_c"/>
    <property type="match status" value="1"/>
</dbReference>
<comment type="similarity">
    <text evidence="1">Belongs to the short-chain dehydrogenases/reductases (SDR) family.</text>
</comment>
<dbReference type="InterPro" id="IPR036291">
    <property type="entry name" value="NAD(P)-bd_dom_sf"/>
</dbReference>
<protein>
    <submittedName>
        <fullName evidence="2">SDR family oxidoreductase</fullName>
    </submittedName>
</protein>
<dbReference type="FunFam" id="3.40.50.720:FF:000084">
    <property type="entry name" value="Short-chain dehydrogenase reductase"/>
    <property type="match status" value="1"/>
</dbReference>
<proteinExistence type="inferred from homology"/>
<dbReference type="EMBL" id="DQVM01000160">
    <property type="protein sequence ID" value="HIQ30485.1"/>
    <property type="molecule type" value="Genomic_DNA"/>
</dbReference>